<dbReference type="PANTHER" id="PTHR21043">
    <property type="entry name" value="IOJAP SUPERFAMILY ORTHOLOG"/>
    <property type="match status" value="1"/>
</dbReference>
<dbReference type="InterPro" id="IPR043519">
    <property type="entry name" value="NT_sf"/>
</dbReference>
<dbReference type="PANTHER" id="PTHR21043:SF0">
    <property type="entry name" value="MITOCHONDRIAL ASSEMBLY OF RIBOSOMAL LARGE SUBUNIT PROTEIN 1"/>
    <property type="match status" value="1"/>
</dbReference>
<dbReference type="SUPFAM" id="SSF81301">
    <property type="entry name" value="Nucleotidyltransferase"/>
    <property type="match status" value="1"/>
</dbReference>
<dbReference type="RefSeq" id="WP_263414349.1">
    <property type="nucleotide sequence ID" value="NZ_BAABBH010000001.1"/>
</dbReference>
<keyword evidence="2" id="KW-0963">Cytoplasm</keyword>
<dbReference type="NCBIfam" id="TIGR00090">
    <property type="entry name" value="rsfS_iojap_ybeB"/>
    <property type="match status" value="1"/>
</dbReference>
<reference evidence="4 5" key="1">
    <citation type="submission" date="2024-12" db="EMBL/GenBank/DDBJ databases">
        <authorList>
            <person name="Lee Y."/>
        </authorList>
    </citation>
    <scope>NUCLEOTIDE SEQUENCE [LARGE SCALE GENOMIC DNA]</scope>
    <source>
        <strain evidence="4 5">03SUJ4</strain>
    </source>
</reference>
<comment type="function">
    <text evidence="2">Functions as a ribosomal silencing factor. Interacts with ribosomal protein uL14 (rplN), blocking formation of intersubunit bridge B8. Prevents association of the 30S and 50S ribosomal subunits and the formation of functional ribosomes, thus repressing translation.</text>
</comment>
<evidence type="ECO:0000256" key="1">
    <source>
        <dbReference type="ARBA" id="ARBA00010574"/>
    </source>
</evidence>
<dbReference type="HAMAP" id="MF_01477">
    <property type="entry name" value="Iojap_RsfS"/>
    <property type="match status" value="1"/>
</dbReference>
<comment type="subunit">
    <text evidence="2">Interacts with ribosomal protein uL14 (rplN).</text>
</comment>
<accession>A0ABW9KNY0</accession>
<dbReference type="Proteomes" id="UP001634747">
    <property type="component" value="Unassembled WGS sequence"/>
</dbReference>
<proteinExistence type="inferred from homology"/>
<dbReference type="EMBL" id="JBJYXY010000001">
    <property type="protein sequence ID" value="MFN2977491.1"/>
    <property type="molecule type" value="Genomic_DNA"/>
</dbReference>
<sequence>MPTLETNQLLSTAVDAADSRKAEEIRILALDPSESALTDYFLICNGTNERQNAAIADEIEGRLKREYGIYPNSVEGRRQGEWILMDYVDFVVHIFMPEKREYYGLERLRKTATRVSIDDLNADITKALADARKKKPVAAAPAEDADSEDSTTKRGGKTGRKTSARVSKALAGTVEIADEEEKPKKAKAGVKKAAAKKAAAKKTPAKRSVTPQPAGKKGARKAPSAKK</sequence>
<keyword evidence="2" id="KW-0678">Repressor</keyword>
<evidence type="ECO:0000313" key="4">
    <source>
        <dbReference type="EMBL" id="MFN2977491.1"/>
    </source>
</evidence>
<gene>
    <name evidence="2 4" type="primary">rsfS</name>
    <name evidence="4" type="ORF">ACK2TP_17095</name>
</gene>
<comment type="similarity">
    <text evidence="1 2">Belongs to the Iojap/RsfS family.</text>
</comment>
<feature type="compositionally biased region" description="Basic residues" evidence="3">
    <location>
        <begin position="217"/>
        <end position="227"/>
    </location>
</feature>
<evidence type="ECO:0000256" key="2">
    <source>
        <dbReference type="HAMAP-Rule" id="MF_01477"/>
    </source>
</evidence>
<dbReference type="InterPro" id="IPR004394">
    <property type="entry name" value="Iojap/RsfS/C7orf30"/>
</dbReference>
<organism evidence="4 5">
    <name type="scientific">Terriglobus aquaticus</name>
    <dbReference type="NCBI Taxonomy" id="940139"/>
    <lineage>
        <taxon>Bacteria</taxon>
        <taxon>Pseudomonadati</taxon>
        <taxon>Acidobacteriota</taxon>
        <taxon>Terriglobia</taxon>
        <taxon>Terriglobales</taxon>
        <taxon>Acidobacteriaceae</taxon>
        <taxon>Terriglobus</taxon>
    </lineage>
</organism>
<dbReference type="Pfam" id="PF02410">
    <property type="entry name" value="RsfS"/>
    <property type="match status" value="1"/>
</dbReference>
<feature type="region of interest" description="Disordered" evidence="3">
    <location>
        <begin position="131"/>
        <end position="227"/>
    </location>
</feature>
<keyword evidence="5" id="KW-1185">Reference proteome</keyword>
<name>A0ABW9KNY0_9BACT</name>
<comment type="caution">
    <text evidence="4">The sequence shown here is derived from an EMBL/GenBank/DDBJ whole genome shotgun (WGS) entry which is preliminary data.</text>
</comment>
<comment type="subcellular location">
    <subcellularLocation>
        <location evidence="2">Cytoplasm</location>
    </subcellularLocation>
</comment>
<evidence type="ECO:0000256" key="3">
    <source>
        <dbReference type="SAM" id="MobiDB-lite"/>
    </source>
</evidence>
<feature type="compositionally biased region" description="Basic residues" evidence="3">
    <location>
        <begin position="184"/>
        <end position="205"/>
    </location>
</feature>
<dbReference type="Gene3D" id="3.30.460.10">
    <property type="entry name" value="Beta Polymerase, domain 2"/>
    <property type="match status" value="1"/>
</dbReference>
<feature type="compositionally biased region" description="Basic residues" evidence="3">
    <location>
        <begin position="154"/>
        <end position="163"/>
    </location>
</feature>
<evidence type="ECO:0000313" key="5">
    <source>
        <dbReference type="Proteomes" id="UP001634747"/>
    </source>
</evidence>
<keyword evidence="2" id="KW-0810">Translation regulation</keyword>
<protein>
    <recommendedName>
        <fullName evidence="2">Ribosomal silencing factor RsfS</fullName>
    </recommendedName>
</protein>